<evidence type="ECO:0000313" key="2">
    <source>
        <dbReference type="Proteomes" id="UP001162992"/>
    </source>
</evidence>
<proteinExistence type="predicted"/>
<organism evidence="1 2">
    <name type="scientific">Diphasiastrum complanatum</name>
    <name type="common">Issler's clubmoss</name>
    <name type="synonym">Lycopodium complanatum</name>
    <dbReference type="NCBI Taxonomy" id="34168"/>
    <lineage>
        <taxon>Eukaryota</taxon>
        <taxon>Viridiplantae</taxon>
        <taxon>Streptophyta</taxon>
        <taxon>Embryophyta</taxon>
        <taxon>Tracheophyta</taxon>
        <taxon>Lycopodiopsida</taxon>
        <taxon>Lycopodiales</taxon>
        <taxon>Lycopodiaceae</taxon>
        <taxon>Lycopodioideae</taxon>
        <taxon>Diphasiastrum</taxon>
    </lineage>
</organism>
<accession>A0ACC2CXH5</accession>
<gene>
    <name evidence="1" type="ORF">O6H91_08G053500</name>
</gene>
<dbReference type="Proteomes" id="UP001162992">
    <property type="component" value="Chromosome 8"/>
</dbReference>
<keyword evidence="2" id="KW-1185">Reference proteome</keyword>
<protein>
    <submittedName>
        <fullName evidence="1">Uncharacterized protein</fullName>
    </submittedName>
</protein>
<reference evidence="2" key="1">
    <citation type="journal article" date="2024" name="Proc. Natl. Acad. Sci. U.S.A.">
        <title>Extraordinary preservation of gene collinearity over three hundred million years revealed in homosporous lycophytes.</title>
        <authorList>
            <person name="Li C."/>
            <person name="Wickell D."/>
            <person name="Kuo L.Y."/>
            <person name="Chen X."/>
            <person name="Nie B."/>
            <person name="Liao X."/>
            <person name="Peng D."/>
            <person name="Ji J."/>
            <person name="Jenkins J."/>
            <person name="Williams M."/>
            <person name="Shu S."/>
            <person name="Plott C."/>
            <person name="Barry K."/>
            <person name="Rajasekar S."/>
            <person name="Grimwood J."/>
            <person name="Han X."/>
            <person name="Sun S."/>
            <person name="Hou Z."/>
            <person name="He W."/>
            <person name="Dai G."/>
            <person name="Sun C."/>
            <person name="Schmutz J."/>
            <person name="Leebens-Mack J.H."/>
            <person name="Li F.W."/>
            <person name="Wang L."/>
        </authorList>
    </citation>
    <scope>NUCLEOTIDE SEQUENCE [LARGE SCALE GENOMIC DNA]</scope>
    <source>
        <strain evidence="2">cv. PW_Plant_1</strain>
    </source>
</reference>
<name>A0ACC2CXH5_DIPCM</name>
<dbReference type="EMBL" id="CM055099">
    <property type="protein sequence ID" value="KAJ7546761.1"/>
    <property type="molecule type" value="Genomic_DNA"/>
</dbReference>
<sequence length="302" mass="33490">MMGVPKQKWTSEEEAALRAGVEKYGPGKWRAIQRDPNFGPCLVSRSNVDLKDKWRNMNAGAYGHGHSRAKRIKKVMEEEVSVKPLAIMPAEDATDTAAVVQAVCGNGTERRSLGSRYDELVLEAIRTLKEPNGSSISEIAGYIEEHHQVPSKFQKLLTSKVKSLAFQDKLIKVGNNFKVKDGDFLFESKLTKGPRLRRKDSEGTSTPTFLRDMPRRMRGDVGSKKPDIDFELARSKIRTADEAGIAAAQAITEAEAAVAAAQETAMEADAAEEEAKLAEAAAYATYISVRRYKKYIRQKQLQ</sequence>
<comment type="caution">
    <text evidence="1">The sequence shown here is derived from an EMBL/GenBank/DDBJ whole genome shotgun (WGS) entry which is preliminary data.</text>
</comment>
<evidence type="ECO:0000313" key="1">
    <source>
        <dbReference type="EMBL" id="KAJ7546761.1"/>
    </source>
</evidence>